<keyword evidence="5" id="KW-0964">Secreted</keyword>
<evidence type="ECO:0000313" key="19">
    <source>
        <dbReference type="Proteomes" id="UP000813461"/>
    </source>
</evidence>
<dbReference type="SMART" id="SM00747">
    <property type="entry name" value="CFEM"/>
    <property type="match status" value="1"/>
</dbReference>
<keyword evidence="11 14" id="KW-1015">Disulfide bond</keyword>
<dbReference type="InterPro" id="IPR008427">
    <property type="entry name" value="Extracellular_membr_CFEM_dom"/>
</dbReference>
<evidence type="ECO:0000256" key="5">
    <source>
        <dbReference type="ARBA" id="ARBA00022525"/>
    </source>
</evidence>
<dbReference type="PANTHER" id="PTHR33048">
    <property type="entry name" value="PTH11-LIKE INTEGRAL MEMBRANE PROTEIN (AFU_ORTHOLOGUE AFUA_5G11245)"/>
    <property type="match status" value="1"/>
</dbReference>
<dbReference type="GO" id="GO:0046872">
    <property type="term" value="F:metal ion binding"/>
    <property type="evidence" value="ECO:0007669"/>
    <property type="project" value="UniProtKB-UniRule"/>
</dbReference>
<evidence type="ECO:0000256" key="6">
    <source>
        <dbReference type="ARBA" id="ARBA00022622"/>
    </source>
</evidence>
<keyword evidence="9 15" id="KW-1133">Transmembrane helix</keyword>
<dbReference type="PROSITE" id="PS52012">
    <property type="entry name" value="CFEM"/>
    <property type="match status" value="1"/>
</dbReference>
<feature type="transmembrane region" description="Helical" evidence="15">
    <location>
        <begin position="103"/>
        <end position="122"/>
    </location>
</feature>
<feature type="disulfide bond" evidence="14">
    <location>
        <begin position="31"/>
        <end position="71"/>
    </location>
</feature>
<dbReference type="Pfam" id="PF20684">
    <property type="entry name" value="Fung_rhodopsin"/>
    <property type="match status" value="1"/>
</dbReference>
<gene>
    <name evidence="18" type="ORF">FB567DRAFT_562439</name>
</gene>
<evidence type="ECO:0000256" key="1">
    <source>
        <dbReference type="ARBA" id="ARBA00004141"/>
    </source>
</evidence>
<evidence type="ECO:0000256" key="2">
    <source>
        <dbReference type="ARBA" id="ARBA00004589"/>
    </source>
</evidence>
<keyword evidence="7 15" id="KW-0812">Transmembrane</keyword>
<sequence length="433" mass="48053">MKIFLVLGTLLLVHVPRVVAQQEALSSLSPCAVSCFTDALSKSTCTTPDPSCMCTNAQLQAAVEQCILSSCTVKEGLTAQNATTVLCNQKPRDNSMELKVTDIALIVIMAFFVCVRIGYKFFSPSEVRFGPDDYFIVLALLFTVAAIILGDLGAIANGMGRDIWTLRFDQVYAFGKSFYFIEITYFTTVVLIKISFLFFYKRIFPGPTIQKIIWATIWFNVLFGVGFVLPAIFPCRPISFFWTNWDGEHTGHCINLNAILWANAAISIAVDFWMLAIPLSQLIHLKLSRTKKAGVILMFCLGTFATVVSIIRLQFLISYARTRNPTWDQANVLKWSTIEIATGTVCACIPSIRIILARVLPRTFGSSYDTGARHQYPSANGPSSKGSGFPLKNMHKSGDDNAIRCTTTFELSQAHKSDDELELVQDRYTASNV</sequence>
<evidence type="ECO:0000256" key="16">
    <source>
        <dbReference type="SAM" id="SignalP"/>
    </source>
</evidence>
<dbReference type="AlphaFoldDB" id="A0A8K0VVE3"/>
<evidence type="ECO:0000313" key="18">
    <source>
        <dbReference type="EMBL" id="KAH7080892.1"/>
    </source>
</evidence>
<feature type="disulfide bond" evidence="14">
    <location>
        <begin position="45"/>
        <end position="52"/>
    </location>
</feature>
<feature type="transmembrane region" description="Helical" evidence="15">
    <location>
        <begin position="258"/>
        <end position="283"/>
    </location>
</feature>
<proteinExistence type="inferred from homology"/>
<keyword evidence="14" id="KW-0408">Iron</keyword>
<evidence type="ECO:0000256" key="3">
    <source>
        <dbReference type="ARBA" id="ARBA00004613"/>
    </source>
</evidence>
<dbReference type="EMBL" id="JAGMVJ010000015">
    <property type="protein sequence ID" value="KAH7080892.1"/>
    <property type="molecule type" value="Genomic_DNA"/>
</dbReference>
<keyword evidence="8 16" id="KW-0732">Signal</keyword>
<dbReference type="GO" id="GO:0005576">
    <property type="term" value="C:extracellular region"/>
    <property type="evidence" value="ECO:0007669"/>
    <property type="project" value="UniProtKB-SubCell"/>
</dbReference>
<feature type="binding site" description="axial binding residue" evidence="14">
    <location>
        <position position="49"/>
    </location>
    <ligand>
        <name>heme</name>
        <dbReference type="ChEBI" id="CHEBI:30413"/>
    </ligand>
    <ligandPart>
        <name>Fe</name>
        <dbReference type="ChEBI" id="CHEBI:18248"/>
    </ligandPart>
</feature>
<dbReference type="Pfam" id="PF05730">
    <property type="entry name" value="CFEM"/>
    <property type="match status" value="1"/>
</dbReference>
<keyword evidence="12" id="KW-0449">Lipoprotein</keyword>
<feature type="transmembrane region" description="Helical" evidence="15">
    <location>
        <begin position="335"/>
        <end position="356"/>
    </location>
</feature>
<evidence type="ECO:0000256" key="11">
    <source>
        <dbReference type="ARBA" id="ARBA00023157"/>
    </source>
</evidence>
<keyword evidence="6" id="KW-0336">GPI-anchor</keyword>
<feature type="domain" description="CFEM" evidence="17">
    <location>
        <begin position="2"/>
        <end position="111"/>
    </location>
</feature>
<feature type="transmembrane region" description="Helical" evidence="15">
    <location>
        <begin position="212"/>
        <end position="233"/>
    </location>
</feature>
<dbReference type="GO" id="GO:0098552">
    <property type="term" value="C:side of membrane"/>
    <property type="evidence" value="ECO:0007669"/>
    <property type="project" value="UniProtKB-KW"/>
</dbReference>
<feature type="chain" id="PRO_5035441278" description="CFEM domain-containing protein" evidence="16">
    <location>
        <begin position="21"/>
        <end position="433"/>
    </location>
</feature>
<feature type="transmembrane region" description="Helical" evidence="15">
    <location>
        <begin position="178"/>
        <end position="200"/>
    </location>
</feature>
<organism evidence="18 19">
    <name type="scientific">Paraphoma chrysanthemicola</name>
    <dbReference type="NCBI Taxonomy" id="798071"/>
    <lineage>
        <taxon>Eukaryota</taxon>
        <taxon>Fungi</taxon>
        <taxon>Dikarya</taxon>
        <taxon>Ascomycota</taxon>
        <taxon>Pezizomycotina</taxon>
        <taxon>Dothideomycetes</taxon>
        <taxon>Pleosporomycetidae</taxon>
        <taxon>Pleosporales</taxon>
        <taxon>Pleosporineae</taxon>
        <taxon>Phaeosphaeriaceae</taxon>
        <taxon>Paraphoma</taxon>
    </lineage>
</organism>
<evidence type="ECO:0000256" key="10">
    <source>
        <dbReference type="ARBA" id="ARBA00023136"/>
    </source>
</evidence>
<keyword evidence="10 15" id="KW-0472">Membrane</keyword>
<name>A0A8K0VVE3_9PLEO</name>
<evidence type="ECO:0000256" key="13">
    <source>
        <dbReference type="ARBA" id="ARBA00038359"/>
    </source>
</evidence>
<dbReference type="OrthoDB" id="2496787at2759"/>
<keyword evidence="6" id="KW-0325">Glycoprotein</keyword>
<evidence type="ECO:0000256" key="9">
    <source>
        <dbReference type="ARBA" id="ARBA00022989"/>
    </source>
</evidence>
<comment type="subcellular location">
    <subcellularLocation>
        <location evidence="2">Membrane</location>
        <topology evidence="2">Lipid-anchor</topology>
        <topology evidence="2">GPI-anchor</topology>
    </subcellularLocation>
    <subcellularLocation>
        <location evidence="1">Membrane</location>
        <topology evidence="1">Multi-pass membrane protein</topology>
    </subcellularLocation>
    <subcellularLocation>
        <location evidence="3">Secreted</location>
    </subcellularLocation>
</comment>
<evidence type="ECO:0000259" key="17">
    <source>
        <dbReference type="PROSITE" id="PS52012"/>
    </source>
</evidence>
<feature type="transmembrane region" description="Helical" evidence="15">
    <location>
        <begin position="134"/>
        <end position="158"/>
    </location>
</feature>
<dbReference type="Proteomes" id="UP000813461">
    <property type="component" value="Unassembled WGS sequence"/>
</dbReference>
<keyword evidence="14" id="KW-0349">Heme</keyword>
<keyword evidence="19" id="KW-1185">Reference proteome</keyword>
<dbReference type="InterPro" id="IPR049326">
    <property type="entry name" value="Rhodopsin_dom_fungi"/>
</dbReference>
<accession>A0A8K0VVE3</accession>
<comment type="similarity">
    <text evidence="13">Belongs to the SAT4 family.</text>
</comment>
<reference evidence="18" key="1">
    <citation type="journal article" date="2021" name="Nat. Commun.">
        <title>Genetic determinants of endophytism in the Arabidopsis root mycobiome.</title>
        <authorList>
            <person name="Mesny F."/>
            <person name="Miyauchi S."/>
            <person name="Thiergart T."/>
            <person name="Pickel B."/>
            <person name="Atanasova L."/>
            <person name="Karlsson M."/>
            <person name="Huettel B."/>
            <person name="Barry K.W."/>
            <person name="Haridas S."/>
            <person name="Chen C."/>
            <person name="Bauer D."/>
            <person name="Andreopoulos W."/>
            <person name="Pangilinan J."/>
            <person name="LaButti K."/>
            <person name="Riley R."/>
            <person name="Lipzen A."/>
            <person name="Clum A."/>
            <person name="Drula E."/>
            <person name="Henrissat B."/>
            <person name="Kohler A."/>
            <person name="Grigoriev I.V."/>
            <person name="Martin F.M."/>
            <person name="Hacquard S."/>
        </authorList>
    </citation>
    <scope>NUCLEOTIDE SEQUENCE</scope>
    <source>
        <strain evidence="18">MPI-SDFR-AT-0120</strain>
    </source>
</reference>
<evidence type="ECO:0000256" key="12">
    <source>
        <dbReference type="ARBA" id="ARBA00023288"/>
    </source>
</evidence>
<feature type="disulfide bond" evidence="14">
    <location>
        <begin position="54"/>
        <end position="87"/>
    </location>
</feature>
<comment type="similarity">
    <text evidence="4">Belongs to the RBT5 family.</text>
</comment>
<comment type="caution">
    <text evidence="18">The sequence shown here is derived from an EMBL/GenBank/DDBJ whole genome shotgun (WGS) entry which is preliminary data.</text>
</comment>
<dbReference type="PANTHER" id="PTHR33048:SF143">
    <property type="entry name" value="EXTRACELLULAR MEMBRANE PROTEIN CFEM DOMAIN-CONTAINING PROTEIN-RELATED"/>
    <property type="match status" value="1"/>
</dbReference>
<evidence type="ECO:0000256" key="7">
    <source>
        <dbReference type="ARBA" id="ARBA00022692"/>
    </source>
</evidence>
<dbReference type="InterPro" id="IPR052337">
    <property type="entry name" value="SAT4-like"/>
</dbReference>
<evidence type="ECO:0000256" key="4">
    <source>
        <dbReference type="ARBA" id="ARBA00010031"/>
    </source>
</evidence>
<feature type="signal peptide" evidence="16">
    <location>
        <begin position="1"/>
        <end position="20"/>
    </location>
</feature>
<protein>
    <recommendedName>
        <fullName evidence="17">CFEM domain-containing protein</fullName>
    </recommendedName>
</protein>
<evidence type="ECO:0000256" key="8">
    <source>
        <dbReference type="ARBA" id="ARBA00022729"/>
    </source>
</evidence>
<feature type="transmembrane region" description="Helical" evidence="15">
    <location>
        <begin position="295"/>
        <end position="315"/>
    </location>
</feature>
<evidence type="ECO:0000256" key="14">
    <source>
        <dbReference type="PROSITE-ProRule" id="PRU01356"/>
    </source>
</evidence>
<feature type="disulfide bond" evidence="14">
    <location>
        <begin position="35"/>
        <end position="66"/>
    </location>
</feature>
<keyword evidence="14" id="KW-0479">Metal-binding</keyword>
<evidence type="ECO:0000256" key="15">
    <source>
        <dbReference type="SAM" id="Phobius"/>
    </source>
</evidence>